<keyword evidence="2" id="KW-1185">Reference proteome</keyword>
<reference evidence="1 2" key="1">
    <citation type="submission" date="2019-08" db="EMBL/GenBank/DDBJ databases">
        <title>Highly reduced genomes of protist endosymbionts show evolutionary convergence.</title>
        <authorList>
            <person name="George E."/>
            <person name="Husnik F."/>
            <person name="Tashyreva D."/>
            <person name="Prokopchuk G."/>
            <person name="Horak A."/>
            <person name="Kwong W.K."/>
            <person name="Lukes J."/>
            <person name="Keeling P.J."/>
        </authorList>
    </citation>
    <scope>NUCLEOTIDE SEQUENCE [LARGE SCALE GENOMIC DNA]</scope>
    <source>
        <strain evidence="1">1605</strain>
    </source>
</reference>
<gene>
    <name evidence="1" type="ORF">FZC35_00465</name>
</gene>
<name>A0A5C0UDU4_9PROT</name>
<dbReference type="Proteomes" id="UP000325155">
    <property type="component" value="Chromosome"/>
</dbReference>
<dbReference type="PANTHER" id="PTHR35566">
    <property type="entry name" value="BLR3599 PROTEIN"/>
    <property type="match status" value="1"/>
</dbReference>
<dbReference type="AlphaFoldDB" id="A0A5C0UDU4"/>
<proteinExistence type="predicted"/>
<dbReference type="OrthoDB" id="9775333at2"/>
<sequence>MNANTKKFCPYKIHWYEGMPLSPHHFQQSDTAQENALSYILSKTMPYHWGIVDMDLDYSNLQDGIIYLNNIEAILEDKSIIFYPMNKDESIEIKFKEHMKKNQSLKIFLVKSDSHYTYESDSHDKSYQPVQIDSTQDYNNGENSTCVFKLKPIYKIAFNEIPVNHTGIQICSVISSNFGPKIDLYDSPCINVKLATNIIHEIKRLIKLLKDKTMHIKNQIHVNKMTYNPSTIHSIFMQGILPVEHIIHSNNSHPNALFSALINLIAHVSIFNVDAIFHDIPIYHHDNLLKSFNPLFAFIQRILDEIKEPYILHNFEQKESIFFMQINENLINEEIFLLVDFDENARSSDMNKWMQDCIIASESMLNTAIETRVLGIKRELATINNISDQQIMIKINSNDRFFAQNEKLCIYNPSSSHNPASISLIEFVNQA</sequence>
<dbReference type="KEGG" id="cip:FZC35_00465"/>
<dbReference type="EMBL" id="CP043315">
    <property type="protein sequence ID" value="QEK37860.1"/>
    <property type="molecule type" value="Genomic_DNA"/>
</dbReference>
<dbReference type="RefSeq" id="WP_148980707.1">
    <property type="nucleotide sequence ID" value="NZ_CP043315.1"/>
</dbReference>
<dbReference type="NCBIfam" id="TIGR03353">
    <property type="entry name" value="VI_chp_4"/>
    <property type="match status" value="1"/>
</dbReference>
<protein>
    <recommendedName>
        <fullName evidence="3">Type VI secretion system baseplate subunit TssK</fullName>
    </recommendedName>
</protein>
<dbReference type="PANTHER" id="PTHR35566:SF1">
    <property type="entry name" value="TYPE VI SECRETION SYSTEM BASEPLATE COMPONENT TSSK1"/>
    <property type="match status" value="1"/>
</dbReference>
<evidence type="ECO:0008006" key="3">
    <source>
        <dbReference type="Google" id="ProtNLM"/>
    </source>
</evidence>
<organism evidence="1 2">
    <name type="scientific">Candidatus Cytomitobacter indipagum</name>
    <dbReference type="NCBI Taxonomy" id="2601575"/>
    <lineage>
        <taxon>Bacteria</taxon>
        <taxon>Pseudomonadati</taxon>
        <taxon>Pseudomonadota</taxon>
        <taxon>Alphaproteobacteria</taxon>
        <taxon>Holosporales</taxon>
        <taxon>Holosporaceae</taxon>
        <taxon>Candidatus Cytomitobacter</taxon>
    </lineage>
</organism>
<dbReference type="Pfam" id="PF05936">
    <property type="entry name" value="T6SS_VasE"/>
    <property type="match status" value="1"/>
</dbReference>
<evidence type="ECO:0000313" key="2">
    <source>
        <dbReference type="Proteomes" id="UP000325155"/>
    </source>
</evidence>
<evidence type="ECO:0000313" key="1">
    <source>
        <dbReference type="EMBL" id="QEK37860.1"/>
    </source>
</evidence>
<dbReference type="InterPro" id="IPR010263">
    <property type="entry name" value="T6SS_TssK"/>
</dbReference>
<accession>A0A5C0UDU4</accession>